<dbReference type="RefSeq" id="WP_021365475.1">
    <property type="nucleotide sequence ID" value="NZ_BBYB01000071.1"/>
</dbReference>
<dbReference type="EMBL" id="LK933149">
    <property type="protein sequence ID" value="CDT41275.1"/>
    <property type="molecule type" value="Genomic_DNA"/>
</dbReference>
<proteinExistence type="predicted"/>
<evidence type="ECO:0000259" key="1">
    <source>
        <dbReference type="Pfam" id="PF08980"/>
    </source>
</evidence>
<dbReference type="Gene3D" id="4.10.1210.10">
    <property type="entry name" value="Atu1913-like"/>
    <property type="match status" value="1"/>
</dbReference>
<dbReference type="AlphaFoldDB" id="A0A069AXI8"/>
<gene>
    <name evidence="4" type="ORF">BN1095_470021</name>
    <name evidence="3" type="ORF">BN1096_620142</name>
    <name evidence="2" type="ORF">BN1097_250144</name>
</gene>
<dbReference type="Pfam" id="PF08980">
    <property type="entry name" value="DUF1883"/>
    <property type="match status" value="1"/>
</dbReference>
<protein>
    <recommendedName>
        <fullName evidence="1">DUF1883 domain-containing protein</fullName>
    </recommendedName>
</protein>
<dbReference type="EMBL" id="LK932516">
    <property type="protein sequence ID" value="CDS87641.1"/>
    <property type="molecule type" value="Genomic_DNA"/>
</dbReference>
<reference evidence="4" key="1">
    <citation type="submission" date="2014-07" db="EMBL/GenBank/DDBJ databases">
        <authorList>
            <person name="Monot Marc"/>
        </authorList>
    </citation>
    <scope>NUCLEOTIDE SEQUENCE</scope>
    <source>
        <strain evidence="4">7032989</strain>
        <strain evidence="2">7032994</strain>
    </source>
</reference>
<dbReference type="EMBL" id="LK932360">
    <property type="protein sequence ID" value="CDS84291.1"/>
    <property type="molecule type" value="Genomic_DNA"/>
</dbReference>
<dbReference type="SUPFAM" id="SSF141099">
    <property type="entry name" value="Atu1913-like"/>
    <property type="match status" value="1"/>
</dbReference>
<name>A0A069AXI8_CLODI</name>
<evidence type="ECO:0000313" key="3">
    <source>
        <dbReference type="EMBL" id="CDS87641.1"/>
    </source>
</evidence>
<feature type="domain" description="DUF1883" evidence="1">
    <location>
        <begin position="5"/>
        <end position="85"/>
    </location>
</feature>
<organism evidence="4">
    <name type="scientific">Clostridioides difficile</name>
    <name type="common">Peptoclostridium difficile</name>
    <dbReference type="NCBI Taxonomy" id="1496"/>
    <lineage>
        <taxon>Bacteria</taxon>
        <taxon>Bacillati</taxon>
        <taxon>Bacillota</taxon>
        <taxon>Clostridia</taxon>
        <taxon>Peptostreptococcales</taxon>
        <taxon>Peptostreptococcaceae</taxon>
        <taxon>Clostridioides</taxon>
    </lineage>
</organism>
<dbReference type="InterPro" id="IPR015073">
    <property type="entry name" value="DUF1883"/>
</dbReference>
<dbReference type="InterPro" id="IPR036488">
    <property type="entry name" value="DUF1883-like_sf"/>
</dbReference>
<sequence length="87" mass="10071">MEYSYSKMNLKKGDIVEVNLEKQANVILLDHINYVKFKNQKNYDYYGGFAKKNPCRMKVPNTGTWYLVVNQDGNSGIVNFSINTIQN</sequence>
<evidence type="ECO:0000313" key="4">
    <source>
        <dbReference type="EMBL" id="CDT41275.1"/>
    </source>
</evidence>
<accession>A0A069AXI8</accession>
<evidence type="ECO:0000313" key="2">
    <source>
        <dbReference type="EMBL" id="CDS84291.1"/>
    </source>
</evidence>